<sequence length="131" mass="13721">MLRGVRGCSGAQAGPRARSSAGVARDRLALSRTGAVDRATVDCAQGQRAQGSREAARRAHQPGTWARAARRRPKKEFVVASRHESSEQMVRVPGMAAADEPRAGREGAGAVANGGPNERANRVGPRVTAAE</sequence>
<evidence type="ECO:0000256" key="1">
    <source>
        <dbReference type="SAM" id="MobiDB-lite"/>
    </source>
</evidence>
<feature type="compositionally biased region" description="Basic and acidic residues" evidence="1">
    <location>
        <begin position="75"/>
        <end position="86"/>
    </location>
</feature>
<evidence type="ECO:0000313" key="5">
    <source>
        <dbReference type="Proteomes" id="UP000045706"/>
    </source>
</evidence>
<evidence type="ECO:0000313" key="2">
    <source>
        <dbReference type="EMBL" id="CRK20399.1"/>
    </source>
</evidence>
<feature type="region of interest" description="Disordered" evidence="1">
    <location>
        <begin position="41"/>
        <end position="131"/>
    </location>
</feature>
<keyword evidence="4" id="KW-1185">Reference proteome</keyword>
<protein>
    <submittedName>
        <fullName evidence="2">Uncharacterized protein</fullName>
    </submittedName>
</protein>
<dbReference type="AlphaFoldDB" id="A0A0G4LES3"/>
<gene>
    <name evidence="3" type="ORF">BN1708_004859</name>
    <name evidence="2" type="ORF">BN1723_000252</name>
</gene>
<feature type="region of interest" description="Disordered" evidence="1">
    <location>
        <begin position="1"/>
        <end position="26"/>
    </location>
</feature>
<dbReference type="EMBL" id="CVQH01020973">
    <property type="protein sequence ID" value="CRK29036.1"/>
    <property type="molecule type" value="Genomic_DNA"/>
</dbReference>
<dbReference type="Proteomes" id="UP000045706">
    <property type="component" value="Unassembled WGS sequence"/>
</dbReference>
<reference evidence="4 5" key="1">
    <citation type="submission" date="2015-05" db="EMBL/GenBank/DDBJ databases">
        <authorList>
            <person name="Fogelqvist Johan"/>
        </authorList>
    </citation>
    <scope>NUCLEOTIDE SEQUENCE [LARGE SCALE GENOMIC DNA]</scope>
    <source>
        <strain evidence="3">VL1</strain>
        <strain evidence="2">VL2</strain>
    </source>
</reference>
<evidence type="ECO:0000313" key="4">
    <source>
        <dbReference type="Proteomes" id="UP000044602"/>
    </source>
</evidence>
<organism evidence="2 5">
    <name type="scientific">Verticillium longisporum</name>
    <name type="common">Verticillium dahliae var. longisporum</name>
    <dbReference type="NCBI Taxonomy" id="100787"/>
    <lineage>
        <taxon>Eukaryota</taxon>
        <taxon>Fungi</taxon>
        <taxon>Dikarya</taxon>
        <taxon>Ascomycota</taxon>
        <taxon>Pezizomycotina</taxon>
        <taxon>Sordariomycetes</taxon>
        <taxon>Hypocreomycetidae</taxon>
        <taxon>Glomerellales</taxon>
        <taxon>Plectosphaerellaceae</taxon>
        <taxon>Verticillium</taxon>
    </lineage>
</organism>
<evidence type="ECO:0000313" key="3">
    <source>
        <dbReference type="EMBL" id="CRK29036.1"/>
    </source>
</evidence>
<proteinExistence type="predicted"/>
<dbReference type="EMBL" id="CVQI01011112">
    <property type="protein sequence ID" value="CRK20399.1"/>
    <property type="molecule type" value="Genomic_DNA"/>
</dbReference>
<accession>A0A0G4LES3</accession>
<name>A0A0G4LES3_VERLO</name>
<dbReference type="Proteomes" id="UP000044602">
    <property type="component" value="Unassembled WGS sequence"/>
</dbReference>